<feature type="transmembrane region" description="Helical" evidence="1">
    <location>
        <begin position="15"/>
        <end position="39"/>
    </location>
</feature>
<keyword evidence="1" id="KW-1133">Transmembrane helix</keyword>
<reference evidence="3" key="1">
    <citation type="submission" date="2019-10" db="EMBL/GenBank/DDBJ databases">
        <title>Lacipirellula parvula gen. nov., sp. nov., representing a lineage of planctomycetes widespread in freshwater anoxic habitats, and description of the family Lacipirellulaceae.</title>
        <authorList>
            <person name="Dedysh S.N."/>
            <person name="Kulichevskaya I.S."/>
            <person name="Beletsky A.V."/>
            <person name="Rakitin A.L."/>
            <person name="Mardanov A.V."/>
            <person name="Ivanova A.A."/>
            <person name="Saltykova V.X."/>
            <person name="Rijpstra W.I.C."/>
            <person name="Sinninghe Damste J.S."/>
            <person name="Ravin N.V."/>
        </authorList>
    </citation>
    <scope>NUCLEOTIDE SEQUENCE [LARGE SCALE GENOMIC DNA]</scope>
    <source>
        <strain evidence="3">PX69</strain>
    </source>
</reference>
<feature type="transmembrane region" description="Helical" evidence="1">
    <location>
        <begin position="120"/>
        <end position="144"/>
    </location>
</feature>
<dbReference type="EMBL" id="AP021861">
    <property type="protein sequence ID" value="BBO31991.1"/>
    <property type="molecule type" value="Genomic_DNA"/>
</dbReference>
<dbReference type="RefSeq" id="WP_152098039.1">
    <property type="nucleotide sequence ID" value="NZ_AP021861.1"/>
</dbReference>
<dbReference type="KEGG" id="lpav:PLANPX_1603"/>
<evidence type="ECO:0000313" key="3">
    <source>
        <dbReference type="Proteomes" id="UP000326837"/>
    </source>
</evidence>
<dbReference type="AlphaFoldDB" id="A0A5K7XB06"/>
<name>A0A5K7XB06_9BACT</name>
<evidence type="ECO:0000256" key="1">
    <source>
        <dbReference type="SAM" id="Phobius"/>
    </source>
</evidence>
<keyword evidence="1" id="KW-0472">Membrane</keyword>
<keyword evidence="3" id="KW-1185">Reference proteome</keyword>
<accession>A0A5K7XB06</accession>
<proteinExistence type="predicted"/>
<organism evidence="2 3">
    <name type="scientific">Lacipirellula parvula</name>
    <dbReference type="NCBI Taxonomy" id="2650471"/>
    <lineage>
        <taxon>Bacteria</taxon>
        <taxon>Pseudomonadati</taxon>
        <taxon>Planctomycetota</taxon>
        <taxon>Planctomycetia</taxon>
        <taxon>Pirellulales</taxon>
        <taxon>Lacipirellulaceae</taxon>
        <taxon>Lacipirellula</taxon>
    </lineage>
</organism>
<gene>
    <name evidence="2" type="ORF">PLANPX_1603</name>
</gene>
<protein>
    <submittedName>
        <fullName evidence="2">Uncharacterized protein</fullName>
    </submittedName>
</protein>
<evidence type="ECO:0000313" key="2">
    <source>
        <dbReference type="EMBL" id="BBO31991.1"/>
    </source>
</evidence>
<dbReference type="Proteomes" id="UP000326837">
    <property type="component" value="Chromosome"/>
</dbReference>
<keyword evidence="1" id="KW-0812">Transmembrane</keyword>
<sequence>MDQAEQMPPRNLRAFFLRVGVALLFVGALVEFIAFSQLYRVTSRQSALRRIQGAKAMLNRPTVPPGGKLVRKPDGSYGVLLAPRTIAHGVTVTESYSSRNVYKSLSKEELEQNELESKRLLLTPIASALAIPPVAGLVLVLIFARTPCLSAIAPTEPAATT</sequence>